<feature type="domain" description="YdbS-like PH" evidence="3">
    <location>
        <begin position="275"/>
        <end position="330"/>
    </location>
</feature>
<evidence type="ECO:0000256" key="1">
    <source>
        <dbReference type="SAM" id="MobiDB-lite"/>
    </source>
</evidence>
<dbReference type="PANTHER" id="PTHR34473">
    <property type="entry name" value="UPF0699 TRANSMEMBRANE PROTEIN YDBS"/>
    <property type="match status" value="1"/>
</dbReference>
<dbReference type="Proteomes" id="UP000552587">
    <property type="component" value="Unassembled WGS sequence"/>
</dbReference>
<feature type="domain" description="YdbS-like PH" evidence="3">
    <location>
        <begin position="428"/>
        <end position="503"/>
    </location>
</feature>
<feature type="transmembrane region" description="Helical" evidence="2">
    <location>
        <begin position="35"/>
        <end position="57"/>
    </location>
</feature>
<keyword evidence="2" id="KW-1133">Transmembrane helix</keyword>
<feature type="transmembrane region" description="Helical" evidence="2">
    <location>
        <begin position="247"/>
        <end position="272"/>
    </location>
</feature>
<organism evidence="4 5">
    <name type="scientific">Marilutibacter penaei</name>
    <dbReference type="NCBI Taxonomy" id="2759900"/>
    <lineage>
        <taxon>Bacteria</taxon>
        <taxon>Pseudomonadati</taxon>
        <taxon>Pseudomonadota</taxon>
        <taxon>Gammaproteobacteria</taxon>
        <taxon>Lysobacterales</taxon>
        <taxon>Lysobacteraceae</taxon>
        <taxon>Marilutibacter</taxon>
    </lineage>
</organism>
<sequence length="515" mass="57528">MTSEGPPPLPPPPTPSPSPDVSARDADHRLHPMSWLFVLVQQLKSFIVPLGAILVFGRRGDNMYELWGLVGVGVLVVISLWQYFTYRYGVVGEALVVRSGLLERSLRVIPFARIHNVALQQHLLHRLFGVAEVRLESAGGQKPEAEMRVLKLDDALALERLIRRRAGAAATGETGVGDEPSPVLLHLPPGEVLRLGLISNRGMVVVAAATAAFFQFGGDDAIEGFAEAGVRNAVGWAGEHHYGTVDYALAAAALVLVLLVMVRALSVVLAFLQYHGFTLSEQGRRLTVERGLLGRWRTSASRRRIQAWTLREGLLHRLFRRRSLEVDTAVSQEGHQQQRALRELAPVATPADCDALVEHLLPQAGWGALEWRPLPARTWWRLFLPVVPFCLLLTALLYWRFDGWGLLGLAWLPWAVFKSRQHARRIGHALSGELIAVREGWWSRHWRFAEIDKLQALQLTRSPMDRRWGTATLRLDTAGANALGPPLRIRFLPVDDARALHDRLAETLSTRPLRW</sequence>
<feature type="compositionally biased region" description="Pro residues" evidence="1">
    <location>
        <begin position="1"/>
        <end position="18"/>
    </location>
</feature>
<dbReference type="InterPro" id="IPR005182">
    <property type="entry name" value="YdbS-like_PH"/>
</dbReference>
<keyword evidence="2" id="KW-0812">Transmembrane</keyword>
<reference evidence="4 5" key="1">
    <citation type="submission" date="2020-07" db="EMBL/GenBank/DDBJ databases">
        <authorList>
            <person name="Xu S."/>
            <person name="Li A."/>
        </authorList>
    </citation>
    <scope>NUCLEOTIDE SEQUENCE [LARGE SCALE GENOMIC DNA]</scope>
    <source>
        <strain evidence="4 5">SG-8</strain>
    </source>
</reference>
<dbReference type="InterPro" id="IPR014529">
    <property type="entry name" value="UCP026631"/>
</dbReference>
<dbReference type="EMBL" id="JACHTE010000001">
    <property type="protein sequence ID" value="MBB1087186.1"/>
    <property type="molecule type" value="Genomic_DNA"/>
</dbReference>
<evidence type="ECO:0000313" key="4">
    <source>
        <dbReference type="EMBL" id="MBB1087186.1"/>
    </source>
</evidence>
<dbReference type="PIRSF" id="PIRSF026631">
    <property type="entry name" value="UCP026631"/>
    <property type="match status" value="1"/>
</dbReference>
<feature type="transmembrane region" description="Helical" evidence="2">
    <location>
        <begin position="64"/>
        <end position="84"/>
    </location>
</feature>
<evidence type="ECO:0000256" key="2">
    <source>
        <dbReference type="SAM" id="Phobius"/>
    </source>
</evidence>
<proteinExistence type="predicted"/>
<evidence type="ECO:0000313" key="5">
    <source>
        <dbReference type="Proteomes" id="UP000552587"/>
    </source>
</evidence>
<protein>
    <submittedName>
        <fullName evidence="4">PH domain-containing protein</fullName>
    </submittedName>
</protein>
<keyword evidence="2" id="KW-0472">Membrane</keyword>
<keyword evidence="5" id="KW-1185">Reference proteome</keyword>
<dbReference type="AlphaFoldDB" id="A0A7W3U1E1"/>
<dbReference type="PANTHER" id="PTHR34473:SF2">
    <property type="entry name" value="UPF0699 TRANSMEMBRANE PROTEIN YDBT"/>
    <property type="match status" value="1"/>
</dbReference>
<accession>A0A7W3U1E1</accession>
<feature type="domain" description="YdbS-like PH" evidence="3">
    <location>
        <begin position="83"/>
        <end position="162"/>
    </location>
</feature>
<evidence type="ECO:0000259" key="3">
    <source>
        <dbReference type="Pfam" id="PF03703"/>
    </source>
</evidence>
<name>A0A7W3U1E1_9GAMM</name>
<gene>
    <name evidence="4" type="ORF">H4F99_01650</name>
</gene>
<dbReference type="Pfam" id="PF03703">
    <property type="entry name" value="bPH_2"/>
    <property type="match status" value="3"/>
</dbReference>
<feature type="transmembrane region" description="Helical" evidence="2">
    <location>
        <begin position="379"/>
        <end position="398"/>
    </location>
</feature>
<comment type="caution">
    <text evidence="4">The sequence shown here is derived from an EMBL/GenBank/DDBJ whole genome shotgun (WGS) entry which is preliminary data.</text>
</comment>
<feature type="region of interest" description="Disordered" evidence="1">
    <location>
        <begin position="1"/>
        <end position="24"/>
    </location>
</feature>